<dbReference type="GO" id="GO:0004425">
    <property type="term" value="F:indole-3-glycerol-phosphate synthase activity"/>
    <property type="evidence" value="ECO:0007669"/>
    <property type="project" value="UniProtKB-UniRule"/>
</dbReference>
<dbReference type="InterPro" id="IPR013785">
    <property type="entry name" value="Aldolase_TIM"/>
</dbReference>
<dbReference type="PROSITE" id="PS00614">
    <property type="entry name" value="IGPS"/>
    <property type="match status" value="1"/>
</dbReference>
<evidence type="ECO:0000313" key="20">
    <source>
        <dbReference type="Proteomes" id="UP000254280"/>
    </source>
</evidence>
<dbReference type="HAMAP" id="MF_00134_B">
    <property type="entry name" value="IGPS_B"/>
    <property type="match status" value="1"/>
</dbReference>
<dbReference type="InterPro" id="IPR013798">
    <property type="entry name" value="Indole-3-glycerol_P_synth_dom"/>
</dbReference>
<evidence type="ECO:0000256" key="8">
    <source>
        <dbReference type="ARBA" id="ARBA00022793"/>
    </source>
</evidence>
<dbReference type="Proteomes" id="UP000254280">
    <property type="component" value="Unassembled WGS sequence"/>
</dbReference>
<evidence type="ECO:0000256" key="11">
    <source>
        <dbReference type="ARBA" id="ARBA00023235"/>
    </source>
</evidence>
<dbReference type="CDD" id="cd00405">
    <property type="entry name" value="PRAI"/>
    <property type="match status" value="1"/>
</dbReference>
<evidence type="ECO:0000256" key="9">
    <source>
        <dbReference type="ARBA" id="ARBA00022822"/>
    </source>
</evidence>
<reference evidence="19 20" key="1">
    <citation type="submission" date="2018-06" db="EMBL/GenBank/DDBJ databases">
        <authorList>
            <consortium name="Pathogen Informatics"/>
            <person name="Doyle S."/>
        </authorList>
    </citation>
    <scope>NUCLEOTIDE SEQUENCE [LARGE SCALE GENOMIC DNA]</scope>
    <source>
        <strain evidence="19 20">NCTC10699</strain>
    </source>
</reference>
<dbReference type="GO" id="GO:0000162">
    <property type="term" value="P:L-tryptophan biosynthetic process"/>
    <property type="evidence" value="ECO:0007669"/>
    <property type="project" value="UniProtKB-UniRule"/>
</dbReference>
<name>A0A379B4Z7_9PAST</name>
<feature type="domain" description="Indole-3-glycerol phosphate synthase" evidence="17">
    <location>
        <begin position="12"/>
        <end position="261"/>
    </location>
</feature>
<sequence>MNINLHNKPTILQQIVLDKIEWVKQKQAAFPLEQFQQKITKSDRTFYEALAQGTHQRPVFILECKKASPSKGLIRQEFNLTEIANVYRHYAGAISVLTDEKYFQGDFAFIKQVRDIVHQPVLCKDFMISEYQVYLARYHQADAILLMLSVVDDDTYRTLSTLAHEVGMGVLTETSNQQELERAIALGAKVIGINNRDLHDLSVDLDRTPSLARQIPADRIIISESGIYTHKQVQQLKSDVNGFLIGSSLMGSTDLNNAVRSVIFGENKVCGLTRPQDVQAVYAQGALYGGLIFAEKSPRCLSLRQAQELVTQAPLRFVGVFQNQDKDLIVKLAKQLELFAVQLHGAETAEFITALRQDLPPHCQIWQAISIDVSQSAVDFQPISAVDRYVLDSKIGNQQGGTGVTFDWSKIPAQYKDNIMLAGGITPQNIELALEQQCLGVDLNSGVESAAGIKDNAKLAQAFQHILDK</sequence>
<evidence type="ECO:0000256" key="12">
    <source>
        <dbReference type="ARBA" id="ARBA00023239"/>
    </source>
</evidence>
<dbReference type="SUPFAM" id="SSF51366">
    <property type="entry name" value="Ribulose-phoshate binding barrel"/>
    <property type="match status" value="2"/>
</dbReference>
<keyword evidence="20" id="KW-1185">Reference proteome</keyword>
<dbReference type="EC" id="4.1.1.48" evidence="15"/>
<comment type="catalytic activity">
    <reaction evidence="1 16">
        <text>N-(5-phospho-beta-D-ribosyl)anthranilate = 1-(2-carboxyphenylamino)-1-deoxy-D-ribulose 5-phosphate</text>
        <dbReference type="Rhea" id="RHEA:21540"/>
        <dbReference type="ChEBI" id="CHEBI:18277"/>
        <dbReference type="ChEBI" id="CHEBI:58613"/>
        <dbReference type="EC" id="5.3.1.24"/>
    </reaction>
</comment>
<dbReference type="HAMAP" id="MF_00135">
    <property type="entry name" value="PRAI"/>
    <property type="match status" value="1"/>
</dbReference>
<evidence type="ECO:0000256" key="16">
    <source>
        <dbReference type="HAMAP-Rule" id="MF_00135"/>
    </source>
</evidence>
<evidence type="ECO:0000259" key="18">
    <source>
        <dbReference type="Pfam" id="PF00697"/>
    </source>
</evidence>
<evidence type="ECO:0000256" key="5">
    <source>
        <dbReference type="ARBA" id="ARBA00007902"/>
    </source>
</evidence>
<feature type="domain" description="N-(5'phosphoribosyl) anthranilate isomerase (PRAI)" evidence="18">
    <location>
        <begin position="267"/>
        <end position="464"/>
    </location>
</feature>
<keyword evidence="12 15" id="KW-0456">Lyase</keyword>
<dbReference type="Pfam" id="PF00697">
    <property type="entry name" value="PRAI"/>
    <property type="match status" value="1"/>
</dbReference>
<evidence type="ECO:0000259" key="17">
    <source>
        <dbReference type="Pfam" id="PF00218"/>
    </source>
</evidence>
<comment type="similarity">
    <text evidence="6">In the C-terminal section; belongs to the TrpF family.</text>
</comment>
<evidence type="ECO:0000256" key="3">
    <source>
        <dbReference type="ARBA" id="ARBA00004664"/>
    </source>
</evidence>
<evidence type="ECO:0000256" key="7">
    <source>
        <dbReference type="ARBA" id="ARBA00022605"/>
    </source>
</evidence>
<keyword evidence="10 15" id="KW-0057">Aromatic amino acid biosynthesis</keyword>
<evidence type="ECO:0000313" key="19">
    <source>
        <dbReference type="EMBL" id="SUB33120.1"/>
    </source>
</evidence>
<keyword evidence="7 15" id="KW-0028">Amino-acid biosynthesis</keyword>
<dbReference type="Pfam" id="PF00218">
    <property type="entry name" value="IGPS"/>
    <property type="match status" value="1"/>
</dbReference>
<evidence type="ECO:0000256" key="10">
    <source>
        <dbReference type="ARBA" id="ARBA00023141"/>
    </source>
</evidence>
<accession>A0A379B4Z7</accession>
<comment type="similarity">
    <text evidence="5">In the N-terminal section; belongs to the TrpC family.</text>
</comment>
<dbReference type="PANTHER" id="PTHR22854">
    <property type="entry name" value="TRYPTOPHAN BIOSYNTHESIS PROTEIN"/>
    <property type="match status" value="1"/>
</dbReference>
<proteinExistence type="inferred from homology"/>
<evidence type="ECO:0000256" key="13">
    <source>
        <dbReference type="ARBA" id="ARBA00023268"/>
    </source>
</evidence>
<dbReference type="GO" id="GO:0004640">
    <property type="term" value="F:phosphoribosylanthranilate isomerase activity"/>
    <property type="evidence" value="ECO:0007669"/>
    <property type="project" value="UniProtKB-UniRule"/>
</dbReference>
<dbReference type="InterPro" id="IPR001240">
    <property type="entry name" value="PRAI_dom"/>
</dbReference>
<dbReference type="EMBL" id="UGSS01000002">
    <property type="protein sequence ID" value="SUB33120.1"/>
    <property type="molecule type" value="Genomic_DNA"/>
</dbReference>
<evidence type="ECO:0000256" key="4">
    <source>
        <dbReference type="ARBA" id="ARBA00004696"/>
    </source>
</evidence>
<evidence type="ECO:0000256" key="2">
    <source>
        <dbReference type="ARBA" id="ARBA00001633"/>
    </source>
</evidence>
<keyword evidence="13" id="KW-0511">Multifunctional enzyme</keyword>
<evidence type="ECO:0000256" key="15">
    <source>
        <dbReference type="HAMAP-Rule" id="MF_00134"/>
    </source>
</evidence>
<dbReference type="FunFam" id="3.20.20.70:FF:000024">
    <property type="entry name" value="Indole-3-glycerol phosphate synthase"/>
    <property type="match status" value="1"/>
</dbReference>
<dbReference type="UniPathway" id="UPA00035">
    <property type="reaction ID" value="UER00042"/>
</dbReference>
<comment type="similarity">
    <text evidence="16">Belongs to the TrpF family.</text>
</comment>
<keyword evidence="8 15" id="KW-0210">Decarboxylase</keyword>
<evidence type="ECO:0000256" key="6">
    <source>
        <dbReference type="ARBA" id="ARBA00009847"/>
    </source>
</evidence>
<dbReference type="Gene3D" id="3.20.20.70">
    <property type="entry name" value="Aldolase class I"/>
    <property type="match status" value="2"/>
</dbReference>
<dbReference type="AlphaFoldDB" id="A0A379B4Z7"/>
<keyword evidence="11 16" id="KW-0413">Isomerase</keyword>
<dbReference type="InterPro" id="IPR001468">
    <property type="entry name" value="Indole-3-GlycerolPSynthase_CS"/>
</dbReference>
<gene>
    <name evidence="15 19" type="primary">trpC</name>
    <name evidence="16" type="synonym">trpF</name>
    <name evidence="19" type="ORF">NCTC10699_00721</name>
</gene>
<evidence type="ECO:0000256" key="14">
    <source>
        <dbReference type="ARBA" id="ARBA00025592"/>
    </source>
</evidence>
<comment type="similarity">
    <text evidence="15">Belongs to the TrpC family.</text>
</comment>
<dbReference type="OrthoDB" id="9804217at2"/>
<comment type="catalytic activity">
    <reaction evidence="2 15">
        <text>1-(2-carboxyphenylamino)-1-deoxy-D-ribulose 5-phosphate + H(+) = (1S,2R)-1-C-(indol-3-yl)glycerol 3-phosphate + CO2 + H2O</text>
        <dbReference type="Rhea" id="RHEA:23476"/>
        <dbReference type="ChEBI" id="CHEBI:15377"/>
        <dbReference type="ChEBI" id="CHEBI:15378"/>
        <dbReference type="ChEBI" id="CHEBI:16526"/>
        <dbReference type="ChEBI" id="CHEBI:58613"/>
        <dbReference type="ChEBI" id="CHEBI:58866"/>
        <dbReference type="EC" id="4.1.1.48"/>
    </reaction>
</comment>
<keyword evidence="9 15" id="KW-0822">Tryptophan biosynthesis</keyword>
<dbReference type="NCBIfam" id="NF006945">
    <property type="entry name" value="PRK09427.1"/>
    <property type="match status" value="1"/>
</dbReference>
<comment type="pathway">
    <text evidence="4 15">Amino-acid biosynthesis; L-tryptophan biosynthesis; L-tryptophan from chorismate: step 4/5.</text>
</comment>
<comment type="pathway">
    <text evidence="3 16">Amino-acid biosynthesis; L-tryptophan biosynthesis; L-tryptophan from chorismate: step 3/5.</text>
</comment>
<dbReference type="PANTHER" id="PTHR22854:SF2">
    <property type="entry name" value="INDOLE-3-GLYCEROL-PHOSPHATE SYNTHASE"/>
    <property type="match status" value="1"/>
</dbReference>
<comment type="function">
    <text evidence="14">Bifunctional enzyme that catalyzes two sequential steps of tryptophan biosynthetic pathway. The first reaction is catalyzed by the isomerase, coded by the TrpF domain; the second reaction is catalyzed by the synthase, coded by the TrpC domain.</text>
</comment>
<protein>
    <recommendedName>
        <fullName evidence="15 16">Multifunctional fusion protein</fullName>
    </recommendedName>
    <domain>
        <recommendedName>
            <fullName evidence="15">Indole-3-glycerol phosphate synthase</fullName>
            <shortName evidence="15">IGPS</shortName>
            <ecNumber evidence="15">4.1.1.48</ecNumber>
        </recommendedName>
    </domain>
    <domain>
        <recommendedName>
            <fullName evidence="16">N-(5'-phosphoribosyl)anthranilate isomerase</fullName>
            <shortName evidence="16">PRAI</shortName>
            <ecNumber evidence="16">5.3.1.24</ecNumber>
        </recommendedName>
    </domain>
</protein>
<dbReference type="InterPro" id="IPR011060">
    <property type="entry name" value="RibuloseP-bd_barrel"/>
</dbReference>
<dbReference type="InterPro" id="IPR045186">
    <property type="entry name" value="Indole-3-glycerol_P_synth"/>
</dbReference>
<organism evidence="19 20">
    <name type="scientific">[Pasteurella] mairii</name>
    <dbReference type="NCBI Taxonomy" id="757"/>
    <lineage>
        <taxon>Bacteria</taxon>
        <taxon>Pseudomonadati</taxon>
        <taxon>Pseudomonadota</taxon>
        <taxon>Gammaproteobacteria</taxon>
        <taxon>Pasteurellales</taxon>
        <taxon>Pasteurellaceae</taxon>
    </lineage>
</organism>
<evidence type="ECO:0000256" key="1">
    <source>
        <dbReference type="ARBA" id="ARBA00001164"/>
    </source>
</evidence>
<dbReference type="CDD" id="cd00331">
    <property type="entry name" value="IGPS"/>
    <property type="match status" value="1"/>
</dbReference>
<dbReference type="EC" id="5.3.1.24" evidence="16"/>